<name>A0A1D7W5S1_BREAU</name>
<evidence type="ECO:0000313" key="3">
    <source>
        <dbReference type="Proteomes" id="UP000094793"/>
    </source>
</evidence>
<sequence>MTLSTEHGAIGMGEVRCTMTIEVPDDYSVDLGDTIEAVKTNDKEATPSRSTPPTRMC</sequence>
<protein>
    <submittedName>
        <fullName evidence="2">Uncharacterized protein</fullName>
    </submittedName>
</protein>
<dbReference type="Proteomes" id="UP000094793">
    <property type="component" value="Chromosome"/>
</dbReference>
<accession>A0A1D7W5S1</accession>
<dbReference type="RefSeq" id="WP_236850448.1">
    <property type="nucleotide sequence ID" value="NZ_CP017150.1"/>
</dbReference>
<dbReference type="PATRIC" id="fig|1703.10.peg.2771"/>
<dbReference type="EMBL" id="CP017150">
    <property type="protein sequence ID" value="AOP54393.1"/>
    <property type="molecule type" value="Genomic_DNA"/>
</dbReference>
<evidence type="ECO:0000313" key="2">
    <source>
        <dbReference type="EMBL" id="AOP54393.1"/>
    </source>
</evidence>
<proteinExistence type="predicted"/>
<reference evidence="3" key="1">
    <citation type="submission" date="2016-09" db="EMBL/GenBank/DDBJ databases">
        <title>Complete Genome Sequence of Brevibacterium linens SMQ-1335.</title>
        <authorList>
            <person name="de Melo A.G."/>
            <person name="Labrie S.J."/>
            <person name="Dumaresq J."/>
            <person name="Roberts R.J."/>
            <person name="Tremblay D.M."/>
            <person name="Moineau S."/>
        </authorList>
    </citation>
    <scope>NUCLEOTIDE SEQUENCE [LARGE SCALE GENOMIC DNA]</scope>
    <source>
        <strain evidence="3">SMQ-1335</strain>
    </source>
</reference>
<feature type="compositionally biased region" description="Polar residues" evidence="1">
    <location>
        <begin position="47"/>
        <end position="57"/>
    </location>
</feature>
<dbReference type="AlphaFoldDB" id="A0A1D7W5S1"/>
<feature type="region of interest" description="Disordered" evidence="1">
    <location>
        <begin position="38"/>
        <end position="57"/>
    </location>
</feature>
<evidence type="ECO:0000256" key="1">
    <source>
        <dbReference type="SAM" id="MobiDB-lite"/>
    </source>
</evidence>
<dbReference type="KEGG" id="blin:BLSMQ_2687"/>
<organism evidence="2 3">
    <name type="scientific">Brevibacterium aurantiacum</name>
    <dbReference type="NCBI Taxonomy" id="273384"/>
    <lineage>
        <taxon>Bacteria</taxon>
        <taxon>Bacillati</taxon>
        <taxon>Actinomycetota</taxon>
        <taxon>Actinomycetes</taxon>
        <taxon>Micrococcales</taxon>
        <taxon>Brevibacteriaceae</taxon>
        <taxon>Brevibacterium</taxon>
    </lineage>
</organism>
<gene>
    <name evidence="2" type="ORF">BLSMQ_2687</name>
</gene>